<evidence type="ECO:0000313" key="3">
    <source>
        <dbReference type="Proteomes" id="UP000287330"/>
    </source>
</evidence>
<comment type="caution">
    <text evidence="2">The sequence shown here is derived from an EMBL/GenBank/DDBJ whole genome shotgun (WGS) entry which is preliminary data.</text>
</comment>
<evidence type="ECO:0000313" key="2">
    <source>
        <dbReference type="EMBL" id="RUO51185.1"/>
    </source>
</evidence>
<accession>A0A432XR22</accession>
<dbReference type="Gene3D" id="2.30.30.40">
    <property type="entry name" value="SH3 Domains"/>
    <property type="match status" value="1"/>
</dbReference>
<keyword evidence="1" id="KW-0812">Transmembrane</keyword>
<dbReference type="RefSeq" id="WP_110575880.1">
    <property type="nucleotide sequence ID" value="NZ_PIPV01000012.1"/>
</dbReference>
<name>A0A432XR22_9GAMM</name>
<dbReference type="OrthoDB" id="8479979at2"/>
<gene>
    <name evidence="2" type="ORF">CWE25_11540</name>
</gene>
<reference evidence="3" key="1">
    <citation type="journal article" date="2018" name="Front. Microbiol.">
        <title>Genome-Based Analysis Reveals the Taxonomy and Diversity of the Family Idiomarinaceae.</title>
        <authorList>
            <person name="Liu Y."/>
            <person name="Lai Q."/>
            <person name="Shao Z."/>
        </authorList>
    </citation>
    <scope>NUCLEOTIDE SEQUENCE [LARGE SCALE GENOMIC DNA]</scope>
    <source>
        <strain evidence="3">F23</strain>
    </source>
</reference>
<keyword evidence="1" id="KW-1133">Transmembrane helix</keyword>
<sequence>MTTASGKNNEYILRLEKQIRQAQAITASSKQLLKANALIDGALGESTALARASAQLVPQSENLRTIRSGVGAFLGIQSSLTEKLNLAYPAELLEHITMVSQATRISKNDSVIALRAAALTSQFDTQYLSEIELPQAHFISERVSNLIKNFYCDIESDYPVEAGDIKGAAEALELVYPKSSSENFSLVHAIAALSLLISIIALYYDMTDHYGNKKFQEQLLSSQTEILGQMYELSSHIALALPAEPEAQSDMTEYVVVRAVNLRTEYHTGKGSHVITTLMPNQKVELLKQAEHPNKKWIYVGYRDNIEGIPRTGWVYKKYLKRLER</sequence>
<dbReference type="AlphaFoldDB" id="A0A432XR22"/>
<organism evidence="2 3">
    <name type="scientific">Idiomarina fontislapidosi</name>
    <dbReference type="NCBI Taxonomy" id="263723"/>
    <lineage>
        <taxon>Bacteria</taxon>
        <taxon>Pseudomonadati</taxon>
        <taxon>Pseudomonadota</taxon>
        <taxon>Gammaproteobacteria</taxon>
        <taxon>Alteromonadales</taxon>
        <taxon>Idiomarinaceae</taxon>
        <taxon>Idiomarina</taxon>
    </lineage>
</organism>
<feature type="transmembrane region" description="Helical" evidence="1">
    <location>
        <begin position="184"/>
        <end position="204"/>
    </location>
</feature>
<protein>
    <submittedName>
        <fullName evidence="2">Uncharacterized protein</fullName>
    </submittedName>
</protein>
<dbReference type="Proteomes" id="UP000287330">
    <property type="component" value="Unassembled WGS sequence"/>
</dbReference>
<keyword evidence="1" id="KW-0472">Membrane</keyword>
<evidence type="ECO:0000256" key="1">
    <source>
        <dbReference type="SAM" id="Phobius"/>
    </source>
</evidence>
<dbReference type="EMBL" id="PIPV01000012">
    <property type="protein sequence ID" value="RUO51185.1"/>
    <property type="molecule type" value="Genomic_DNA"/>
</dbReference>
<keyword evidence="3" id="KW-1185">Reference proteome</keyword>
<proteinExistence type="predicted"/>